<dbReference type="SUPFAM" id="SSF48726">
    <property type="entry name" value="Immunoglobulin"/>
    <property type="match status" value="2"/>
</dbReference>
<dbReference type="PANTHER" id="PTHR46957">
    <property type="entry name" value="CYTOKINE RECEPTOR"/>
    <property type="match status" value="1"/>
</dbReference>
<evidence type="ECO:0000313" key="19">
    <source>
        <dbReference type="Proteomes" id="UP000504629"/>
    </source>
</evidence>
<reference evidence="20" key="1">
    <citation type="submission" date="2025-08" db="UniProtKB">
        <authorList>
            <consortium name="RefSeq"/>
        </authorList>
    </citation>
    <scope>IDENTIFICATION</scope>
    <source>
        <tissue evidence="20">Silk gland</tissue>
    </source>
</reference>
<evidence type="ECO:0000256" key="8">
    <source>
        <dbReference type="ARBA" id="ARBA00023136"/>
    </source>
</evidence>
<feature type="domain" description="Tyrosine-protein phosphatase" evidence="15">
    <location>
        <begin position="1181"/>
        <end position="1434"/>
    </location>
</feature>
<evidence type="ECO:0000256" key="3">
    <source>
        <dbReference type="ARBA" id="ARBA00022692"/>
    </source>
</evidence>
<evidence type="ECO:0000256" key="4">
    <source>
        <dbReference type="ARBA" id="ARBA00022729"/>
    </source>
</evidence>
<dbReference type="CTD" id="39443"/>
<dbReference type="InterPro" id="IPR003595">
    <property type="entry name" value="Tyr_Pase_cat"/>
</dbReference>
<feature type="domain" description="Fibronectin type-III" evidence="18">
    <location>
        <begin position="340"/>
        <end position="437"/>
    </location>
</feature>
<feature type="chain" id="PRO_5026724089" description="protein-tyrosine-phosphatase" evidence="14">
    <location>
        <begin position="30"/>
        <end position="1444"/>
    </location>
</feature>
<dbReference type="PRINTS" id="PR00700">
    <property type="entry name" value="PRTYPHPHTASE"/>
</dbReference>
<dbReference type="PROSITE" id="PS00383">
    <property type="entry name" value="TYR_PHOSPHATASE_1"/>
    <property type="match status" value="2"/>
</dbReference>
<dbReference type="CDD" id="cd00096">
    <property type="entry name" value="Ig"/>
    <property type="match status" value="1"/>
</dbReference>
<protein>
    <recommendedName>
        <fullName evidence="2">protein-tyrosine-phosphatase</fullName>
        <ecNumber evidence="2">3.1.3.48</ecNumber>
    </recommendedName>
</protein>
<evidence type="ECO:0000259" key="15">
    <source>
        <dbReference type="PROSITE" id="PS50055"/>
    </source>
</evidence>
<evidence type="ECO:0000259" key="18">
    <source>
        <dbReference type="PROSITE" id="PS50853"/>
    </source>
</evidence>
<evidence type="ECO:0000256" key="7">
    <source>
        <dbReference type="ARBA" id="ARBA00022989"/>
    </source>
</evidence>
<dbReference type="PROSITE" id="PS50056">
    <property type="entry name" value="TYR_PHOSPHATASE_2"/>
    <property type="match status" value="2"/>
</dbReference>
<dbReference type="GeneID" id="114253440"/>
<dbReference type="PANTHER" id="PTHR46957:SF3">
    <property type="entry name" value="CYTOKINE RECEPTOR"/>
    <property type="match status" value="1"/>
</dbReference>
<keyword evidence="7" id="KW-1133">Transmembrane helix</keyword>
<dbReference type="OrthoDB" id="6058203at2759"/>
<proteinExistence type="predicted"/>
<dbReference type="InterPro" id="IPR003599">
    <property type="entry name" value="Ig_sub"/>
</dbReference>
<dbReference type="InterPro" id="IPR000242">
    <property type="entry name" value="PTP_cat"/>
</dbReference>
<evidence type="ECO:0000256" key="14">
    <source>
        <dbReference type="SAM" id="SignalP"/>
    </source>
</evidence>
<dbReference type="RefSeq" id="XP_028044111.1">
    <property type="nucleotide sequence ID" value="XM_028188310.1"/>
</dbReference>
<feature type="domain" description="Ig-like" evidence="17">
    <location>
        <begin position="26"/>
        <end position="123"/>
    </location>
</feature>
<evidence type="ECO:0000259" key="16">
    <source>
        <dbReference type="PROSITE" id="PS50056"/>
    </source>
</evidence>
<dbReference type="Pfam" id="PF00041">
    <property type="entry name" value="fn3"/>
    <property type="match status" value="3"/>
</dbReference>
<organism evidence="19 20">
    <name type="scientific">Bombyx mandarina</name>
    <name type="common">Wild silk moth</name>
    <name type="synonym">Wild silkworm</name>
    <dbReference type="NCBI Taxonomy" id="7092"/>
    <lineage>
        <taxon>Eukaryota</taxon>
        <taxon>Metazoa</taxon>
        <taxon>Ecdysozoa</taxon>
        <taxon>Arthropoda</taxon>
        <taxon>Hexapoda</taxon>
        <taxon>Insecta</taxon>
        <taxon>Pterygota</taxon>
        <taxon>Neoptera</taxon>
        <taxon>Endopterygota</taxon>
        <taxon>Lepidoptera</taxon>
        <taxon>Glossata</taxon>
        <taxon>Ditrysia</taxon>
        <taxon>Bombycoidea</taxon>
        <taxon>Bombycidae</taxon>
        <taxon>Bombycinae</taxon>
        <taxon>Bombyx</taxon>
    </lineage>
</organism>
<dbReference type="EC" id="3.1.3.48" evidence="2"/>
<evidence type="ECO:0000256" key="5">
    <source>
        <dbReference type="ARBA" id="ARBA00022801"/>
    </source>
</evidence>
<dbReference type="InterPro" id="IPR036179">
    <property type="entry name" value="Ig-like_dom_sf"/>
</dbReference>
<dbReference type="InterPro" id="IPR013783">
    <property type="entry name" value="Ig-like_fold"/>
</dbReference>
<keyword evidence="10" id="KW-0325">Glycoprotein</keyword>
<evidence type="ECO:0000256" key="12">
    <source>
        <dbReference type="ARBA" id="ARBA00051722"/>
    </source>
</evidence>
<evidence type="ECO:0000256" key="13">
    <source>
        <dbReference type="SAM" id="MobiDB-lite"/>
    </source>
</evidence>
<feature type="domain" description="Fibronectin type-III" evidence="18">
    <location>
        <begin position="242"/>
        <end position="338"/>
    </location>
</feature>
<keyword evidence="4 14" id="KW-0732">Signal</keyword>
<keyword evidence="6" id="KW-0904">Protein phosphatase</keyword>
<dbReference type="InterPro" id="IPR007110">
    <property type="entry name" value="Ig-like_dom"/>
</dbReference>
<feature type="region of interest" description="Disordered" evidence="13">
    <location>
        <begin position="658"/>
        <end position="680"/>
    </location>
</feature>
<evidence type="ECO:0000256" key="2">
    <source>
        <dbReference type="ARBA" id="ARBA00013064"/>
    </source>
</evidence>
<dbReference type="Proteomes" id="UP000504629">
    <property type="component" value="Unplaced"/>
</dbReference>
<dbReference type="Gene3D" id="2.60.40.10">
    <property type="entry name" value="Immunoglobulins"/>
    <property type="match status" value="5"/>
</dbReference>
<feature type="domain" description="Ig-like" evidence="17">
    <location>
        <begin position="124"/>
        <end position="231"/>
    </location>
</feature>
<evidence type="ECO:0000256" key="10">
    <source>
        <dbReference type="ARBA" id="ARBA00023180"/>
    </source>
</evidence>
<evidence type="ECO:0000259" key="17">
    <source>
        <dbReference type="PROSITE" id="PS50835"/>
    </source>
</evidence>
<keyword evidence="11" id="KW-0393">Immunoglobulin domain</keyword>
<dbReference type="InterPro" id="IPR050713">
    <property type="entry name" value="RTP_Phos/Ushers"/>
</dbReference>
<dbReference type="InterPro" id="IPR013151">
    <property type="entry name" value="Immunoglobulin_dom"/>
</dbReference>
<dbReference type="FunFam" id="3.90.190.10:FF:000092">
    <property type="entry name" value="Tyrosine-protein phosphatase 69D"/>
    <property type="match status" value="1"/>
</dbReference>
<dbReference type="InterPro" id="IPR016130">
    <property type="entry name" value="Tyr_Pase_AS"/>
</dbReference>
<keyword evidence="5" id="KW-0378">Hydrolase</keyword>
<dbReference type="SMART" id="SM00404">
    <property type="entry name" value="PTPc_motif"/>
    <property type="match status" value="2"/>
</dbReference>
<dbReference type="InterPro" id="IPR036116">
    <property type="entry name" value="FN3_sf"/>
</dbReference>
<dbReference type="PROSITE" id="PS50055">
    <property type="entry name" value="TYR_PHOSPHATASE_PTP"/>
    <property type="match status" value="2"/>
</dbReference>
<dbReference type="GO" id="GO:0048666">
    <property type="term" value="P:neuron development"/>
    <property type="evidence" value="ECO:0007669"/>
    <property type="project" value="UniProtKB-ARBA"/>
</dbReference>
<dbReference type="FunFam" id="3.90.190.10:FF:000102">
    <property type="entry name" value="Receptor-type tyrosine-protein phosphatase"/>
    <property type="match status" value="1"/>
</dbReference>
<keyword evidence="19" id="KW-1185">Reference proteome</keyword>
<dbReference type="PROSITE" id="PS50853">
    <property type="entry name" value="FN3"/>
    <property type="match status" value="3"/>
</dbReference>
<feature type="domain" description="Tyrosine specific protein phosphatases" evidence="16">
    <location>
        <begin position="1350"/>
        <end position="1425"/>
    </location>
</feature>
<evidence type="ECO:0000256" key="1">
    <source>
        <dbReference type="ARBA" id="ARBA00004167"/>
    </source>
</evidence>
<evidence type="ECO:0000256" key="9">
    <source>
        <dbReference type="ARBA" id="ARBA00023157"/>
    </source>
</evidence>
<dbReference type="InterPro" id="IPR000387">
    <property type="entry name" value="Tyr_Pase_dom"/>
</dbReference>
<feature type="domain" description="Tyrosine-protein phosphatase" evidence="15">
    <location>
        <begin position="860"/>
        <end position="1149"/>
    </location>
</feature>
<dbReference type="SMART" id="SM00409">
    <property type="entry name" value="IG"/>
    <property type="match status" value="2"/>
</dbReference>
<dbReference type="SMART" id="SM00194">
    <property type="entry name" value="PTPc"/>
    <property type="match status" value="2"/>
</dbReference>
<keyword evidence="3" id="KW-0812">Transmembrane</keyword>
<dbReference type="SUPFAM" id="SSF52799">
    <property type="entry name" value="(Phosphotyrosine protein) phosphatases II"/>
    <property type="match status" value="2"/>
</dbReference>
<dbReference type="InterPro" id="IPR003961">
    <property type="entry name" value="FN3_dom"/>
</dbReference>
<dbReference type="GO" id="GO:0005001">
    <property type="term" value="F:transmembrane receptor protein tyrosine phosphatase activity"/>
    <property type="evidence" value="ECO:0007669"/>
    <property type="project" value="UniProtKB-ARBA"/>
</dbReference>
<sequence>MTMGTVVGKCSFAFLVYLACIELLYPVLAEDNGISLTAKGEIGNESNITCVVPLENATVEWQFQGESLKKDNRLHITASQGTLSRKDQDGSLQKTTISTIIITNTTSDYEGNYTCIAKQGTEGPSIKESRFLDLSFPGRLINTTKSPIRENATNHNNVTLECIFEVYKPGTVVWSKRGSEDDTSNLNDIKQENINLKQVKSSVVVRIRNADNDDGSYVCEVDDRVTSRRLSGVIDIHVYAMPVVAVDKAVAVNTTEVFLNWTVKSYRQKIANYTLMYRVNSSNETFRFCREPIDVNNTSFVLNDLNASTEYQLVLQVTTAYGTSKSKNVIVRTLDKEPVFVPNISINGFSATSVTIGWQPPPEEISSLIHYYLLEARKKDENSTRRAYHSGGIMNLPYMFDNLEPHSTYIFRVRACSEMTRRCGPRSADMQAATLDGTPGRPARLRLRCGARSLRVMWEPPERPNAEIKGYMLELTGNANYIDKTGKEQKTTWGPLSKFTSNDSREVRFEDLQPNTQYTVRLSAMTRTRRRGEEELQRCTTARAGPDLPPSPRWRKILDNDNYYFKVYIPRVSERNGPICCYRVYMVRVAGDASLRELSPLRAGHSAHLDAYVTDIFSNKNFPPDSELVMGDGRSHYDPARDPALADDNCSRCLKEPRRYTEAAPSPPTTTTAPTTSTATTVDEYIDDVDYTTDEPDPAARNARHLDSQSPLLESIEDKEKEWAPFDRPLDPNADYTLYVELIPGVPHEEPLYSVFLNLLRAAAPPAPPSTPSPLELILQVTCGVAAALLLAMLAFCVLQAHRFRKPPHAHLEMNPIQSALSCMGLGGRGAGVRARAAPVPREQLAAAYLQRQLDSDYGFQNEFESLQSECHADRTTHASEARENQHKNRYPDIKAYDQTRVKLSQIDSITGSDYINANYVMGYQDRKKFICAQGPTDATVNDFWRMVWEQRIELIVMLTNLEEYSKVKCSKYWPDEVRGVKAFGSIAVTHVAEKRYSDYIVRELRITKQQPSEGQPVIENNGVAKRNGDIKEPQEWSEEGEARVVRQYHFLMWKDFGAPEYPQSILKFIKRVNEAWAAGAAGGAAAVHCSAGVGRTGTLVALDVLLDELRERRAVSVLPTVADLRRQRNFLVQSLKQYIFVYRALVEYAHYGDTELPAAQLRAAVDRLRSTPDGADRSLMEVEFEKVLKGPVEEPPRPCAGGAEELRCKNRSQEHLPYTRNQVILAPLPGRDYSTYINASFIEAYDNWEGFIITQDPLPNTIADFWRMVSEHNVSTIVMLSELGEGKCPRYWEDGAAQYEQLTVQYEDSESLPYYTRRQFRLISNKGGGAESVRQLQYVGWPTAPGAVPEVTRGVADLADLAAPARPHRLLVHCQTGCERSPLFVALCVLTAQLRAERRVDVCGAVRKLRAQRARTIDTFSQYEFLHRAILNYAELHNLLEDS</sequence>
<name>A0A6J2KP65_BOMMA</name>
<dbReference type="SMART" id="SM00060">
    <property type="entry name" value="FN3"/>
    <property type="match status" value="3"/>
</dbReference>
<dbReference type="InterPro" id="IPR029021">
    <property type="entry name" value="Prot-tyrosine_phosphatase-like"/>
</dbReference>
<dbReference type="Pfam" id="PF00102">
    <property type="entry name" value="Y_phosphatase"/>
    <property type="match status" value="2"/>
</dbReference>
<dbReference type="KEGG" id="bman:114253440"/>
<dbReference type="GO" id="GO:0009653">
    <property type="term" value="P:anatomical structure morphogenesis"/>
    <property type="evidence" value="ECO:0007669"/>
    <property type="project" value="UniProtKB-ARBA"/>
</dbReference>
<feature type="domain" description="Fibronectin type-III" evidence="18">
    <location>
        <begin position="438"/>
        <end position="547"/>
    </location>
</feature>
<feature type="compositionally biased region" description="Low complexity" evidence="13">
    <location>
        <begin position="669"/>
        <end position="680"/>
    </location>
</feature>
<dbReference type="PROSITE" id="PS50835">
    <property type="entry name" value="IG_LIKE"/>
    <property type="match status" value="2"/>
</dbReference>
<evidence type="ECO:0000256" key="6">
    <source>
        <dbReference type="ARBA" id="ARBA00022912"/>
    </source>
</evidence>
<dbReference type="CDD" id="cd00047">
    <property type="entry name" value="PTPc"/>
    <property type="match status" value="2"/>
</dbReference>
<accession>A0A6J2KP65</accession>
<evidence type="ECO:0000313" key="20">
    <source>
        <dbReference type="RefSeq" id="XP_028044111.1"/>
    </source>
</evidence>
<keyword evidence="8" id="KW-0472">Membrane</keyword>
<evidence type="ECO:0000256" key="11">
    <source>
        <dbReference type="ARBA" id="ARBA00023319"/>
    </source>
</evidence>
<gene>
    <name evidence="20" type="primary">LOC114253440</name>
</gene>
<comment type="catalytic activity">
    <reaction evidence="12">
        <text>O-phospho-L-tyrosyl-[protein] + H2O = L-tyrosyl-[protein] + phosphate</text>
        <dbReference type="Rhea" id="RHEA:10684"/>
        <dbReference type="Rhea" id="RHEA-COMP:10136"/>
        <dbReference type="Rhea" id="RHEA-COMP:20101"/>
        <dbReference type="ChEBI" id="CHEBI:15377"/>
        <dbReference type="ChEBI" id="CHEBI:43474"/>
        <dbReference type="ChEBI" id="CHEBI:46858"/>
        <dbReference type="ChEBI" id="CHEBI:61978"/>
        <dbReference type="EC" id="3.1.3.48"/>
    </reaction>
</comment>
<keyword evidence="9" id="KW-1015">Disulfide bond</keyword>
<dbReference type="Pfam" id="PF00047">
    <property type="entry name" value="ig"/>
    <property type="match status" value="1"/>
</dbReference>
<dbReference type="GO" id="GO:0016020">
    <property type="term" value="C:membrane"/>
    <property type="evidence" value="ECO:0007669"/>
    <property type="project" value="UniProtKB-SubCell"/>
</dbReference>
<feature type="signal peptide" evidence="14">
    <location>
        <begin position="1"/>
        <end position="29"/>
    </location>
</feature>
<feature type="domain" description="Tyrosine specific protein phosphatases" evidence="16">
    <location>
        <begin position="1067"/>
        <end position="1140"/>
    </location>
</feature>
<dbReference type="SUPFAM" id="SSF49265">
    <property type="entry name" value="Fibronectin type III"/>
    <property type="match status" value="2"/>
</dbReference>
<dbReference type="CDD" id="cd00063">
    <property type="entry name" value="FN3"/>
    <property type="match status" value="3"/>
</dbReference>
<comment type="subcellular location">
    <subcellularLocation>
        <location evidence="1">Membrane</location>
        <topology evidence="1">Single-pass membrane protein</topology>
    </subcellularLocation>
</comment>
<dbReference type="Gene3D" id="3.90.190.10">
    <property type="entry name" value="Protein tyrosine phosphatase superfamily"/>
    <property type="match status" value="2"/>
</dbReference>